<dbReference type="PROSITE" id="PS50025">
    <property type="entry name" value="LAM_G_DOMAIN"/>
    <property type="match status" value="1"/>
</dbReference>
<evidence type="ECO:0000256" key="1">
    <source>
        <dbReference type="PROSITE-ProRule" id="PRU00122"/>
    </source>
</evidence>
<protein>
    <recommendedName>
        <fullName evidence="2">Laminin G domain-containing protein</fullName>
    </recommendedName>
</protein>
<name>A0A8K0K584_LADFU</name>
<reference evidence="3" key="2">
    <citation type="submission" date="2017-10" db="EMBL/GenBank/DDBJ databases">
        <title>Ladona fulva Genome sequencing and assembly.</title>
        <authorList>
            <person name="Murali S."/>
            <person name="Richards S."/>
            <person name="Bandaranaike D."/>
            <person name="Bellair M."/>
            <person name="Blankenburg K."/>
            <person name="Chao H."/>
            <person name="Dinh H."/>
            <person name="Doddapaneni H."/>
            <person name="Dugan-Rocha S."/>
            <person name="Elkadiri S."/>
            <person name="Gnanaolivu R."/>
            <person name="Hernandez B."/>
            <person name="Skinner E."/>
            <person name="Javaid M."/>
            <person name="Lee S."/>
            <person name="Li M."/>
            <person name="Ming W."/>
            <person name="Munidasa M."/>
            <person name="Muniz J."/>
            <person name="Nguyen L."/>
            <person name="Hughes D."/>
            <person name="Osuji N."/>
            <person name="Pu L.-L."/>
            <person name="Puazo M."/>
            <person name="Qu C."/>
            <person name="Quiroz J."/>
            <person name="Raj R."/>
            <person name="Weissenberger G."/>
            <person name="Xin Y."/>
            <person name="Zou X."/>
            <person name="Han Y."/>
            <person name="Worley K."/>
            <person name="Muzny D."/>
            <person name="Gibbs R."/>
        </authorList>
    </citation>
    <scope>NUCLEOTIDE SEQUENCE</scope>
    <source>
        <strain evidence="3">Sampled in the wild</strain>
    </source>
</reference>
<comment type="caution">
    <text evidence="3">The sequence shown here is derived from an EMBL/GenBank/DDBJ whole genome shotgun (WGS) entry which is preliminary data.</text>
</comment>
<comment type="caution">
    <text evidence="1">Lacks conserved residue(s) required for the propagation of feature annotation.</text>
</comment>
<dbReference type="Proteomes" id="UP000792457">
    <property type="component" value="Unassembled WGS sequence"/>
</dbReference>
<dbReference type="AlphaFoldDB" id="A0A8K0K584"/>
<evidence type="ECO:0000259" key="2">
    <source>
        <dbReference type="PROSITE" id="PS50025"/>
    </source>
</evidence>
<proteinExistence type="predicted"/>
<gene>
    <name evidence="3" type="ORF">J437_LFUL005764</name>
</gene>
<organism evidence="3 4">
    <name type="scientific">Ladona fulva</name>
    <name type="common">Scarce chaser dragonfly</name>
    <name type="synonym">Libellula fulva</name>
    <dbReference type="NCBI Taxonomy" id="123851"/>
    <lineage>
        <taxon>Eukaryota</taxon>
        <taxon>Metazoa</taxon>
        <taxon>Ecdysozoa</taxon>
        <taxon>Arthropoda</taxon>
        <taxon>Hexapoda</taxon>
        <taxon>Insecta</taxon>
        <taxon>Pterygota</taxon>
        <taxon>Palaeoptera</taxon>
        <taxon>Odonata</taxon>
        <taxon>Epiprocta</taxon>
        <taxon>Anisoptera</taxon>
        <taxon>Libelluloidea</taxon>
        <taxon>Libellulidae</taxon>
        <taxon>Ladona</taxon>
    </lineage>
</organism>
<evidence type="ECO:0000313" key="4">
    <source>
        <dbReference type="Proteomes" id="UP000792457"/>
    </source>
</evidence>
<dbReference type="InterPro" id="IPR013320">
    <property type="entry name" value="ConA-like_dom_sf"/>
</dbReference>
<feature type="domain" description="Laminin G" evidence="2">
    <location>
        <begin position="1"/>
        <end position="79"/>
    </location>
</feature>
<dbReference type="Gene3D" id="2.60.120.200">
    <property type="match status" value="1"/>
</dbReference>
<keyword evidence="4" id="KW-1185">Reference proteome</keyword>
<dbReference type="OrthoDB" id="10055367at2759"/>
<reference evidence="3" key="1">
    <citation type="submission" date="2013-04" db="EMBL/GenBank/DDBJ databases">
        <authorList>
            <person name="Qu J."/>
            <person name="Murali S.C."/>
            <person name="Bandaranaike D."/>
            <person name="Bellair M."/>
            <person name="Blankenburg K."/>
            <person name="Chao H."/>
            <person name="Dinh H."/>
            <person name="Doddapaneni H."/>
            <person name="Downs B."/>
            <person name="Dugan-Rocha S."/>
            <person name="Elkadiri S."/>
            <person name="Gnanaolivu R.D."/>
            <person name="Hernandez B."/>
            <person name="Javaid M."/>
            <person name="Jayaseelan J.C."/>
            <person name="Lee S."/>
            <person name="Li M."/>
            <person name="Ming W."/>
            <person name="Munidasa M."/>
            <person name="Muniz J."/>
            <person name="Nguyen L."/>
            <person name="Ongeri F."/>
            <person name="Osuji N."/>
            <person name="Pu L.-L."/>
            <person name="Puazo M."/>
            <person name="Qu C."/>
            <person name="Quiroz J."/>
            <person name="Raj R."/>
            <person name="Weissenberger G."/>
            <person name="Xin Y."/>
            <person name="Zou X."/>
            <person name="Han Y."/>
            <person name="Richards S."/>
            <person name="Worley K."/>
            <person name="Muzny D."/>
            <person name="Gibbs R."/>
        </authorList>
    </citation>
    <scope>NUCLEOTIDE SEQUENCE</scope>
    <source>
        <strain evidence="3">Sampled in the wild</strain>
    </source>
</reference>
<dbReference type="Pfam" id="PF00054">
    <property type="entry name" value="Laminin_G_1"/>
    <property type="match status" value="1"/>
</dbReference>
<dbReference type="EMBL" id="KZ308339">
    <property type="protein sequence ID" value="KAG8227759.1"/>
    <property type="molecule type" value="Genomic_DNA"/>
</dbReference>
<sequence length="101" mass="10595">MYVNGAGPYSGTAAGRFQGLDLEERLYIGGVPDFSTIHRLAGFSQGFIGCISKLVVGNKEHELIRDATSSEGTGSCDTCATEHGLHCRNNGICQEASTPSG</sequence>
<dbReference type="SUPFAM" id="SSF49899">
    <property type="entry name" value="Concanavalin A-like lectins/glucanases"/>
    <property type="match status" value="1"/>
</dbReference>
<feature type="non-terminal residue" evidence="3">
    <location>
        <position position="1"/>
    </location>
</feature>
<evidence type="ECO:0000313" key="3">
    <source>
        <dbReference type="EMBL" id="KAG8227759.1"/>
    </source>
</evidence>
<accession>A0A8K0K584</accession>
<dbReference type="InterPro" id="IPR001791">
    <property type="entry name" value="Laminin_G"/>
</dbReference>